<evidence type="ECO:0000256" key="1">
    <source>
        <dbReference type="SAM" id="SignalP"/>
    </source>
</evidence>
<proteinExistence type="predicted"/>
<dbReference type="CDD" id="cd03398">
    <property type="entry name" value="PAP2_haloperoxidase"/>
    <property type="match status" value="1"/>
</dbReference>
<dbReference type="Proteomes" id="UP000472320">
    <property type="component" value="Unassembled WGS sequence"/>
</dbReference>
<dbReference type="InterPro" id="IPR036938">
    <property type="entry name" value="PAP2/HPO_sf"/>
</dbReference>
<keyword evidence="1" id="KW-0732">Signal</keyword>
<dbReference type="AlphaFoldDB" id="A0A6L6QPJ5"/>
<dbReference type="RefSeq" id="WP_155456507.1">
    <property type="nucleotide sequence ID" value="NZ_WNKX01000024.1"/>
</dbReference>
<feature type="domain" description="Phosphatidic acid phosphatase type 2/haloperoxidase" evidence="2">
    <location>
        <begin position="269"/>
        <end position="388"/>
    </location>
</feature>
<dbReference type="OrthoDB" id="9771961at2"/>
<evidence type="ECO:0000313" key="3">
    <source>
        <dbReference type="EMBL" id="MTW13596.1"/>
    </source>
</evidence>
<feature type="chain" id="PRO_5026859094" evidence="1">
    <location>
        <begin position="29"/>
        <end position="396"/>
    </location>
</feature>
<dbReference type="InterPro" id="IPR000326">
    <property type="entry name" value="PAP2/HPO"/>
</dbReference>
<name>A0A6L6QPJ5_9BURK</name>
<evidence type="ECO:0000313" key="4">
    <source>
        <dbReference type="Proteomes" id="UP000472320"/>
    </source>
</evidence>
<dbReference type="PANTHER" id="PTHR34599:SF1">
    <property type="entry name" value="PHOSPHATIDIC ACID PHOSPHATASE TYPE 2_HALOPEROXIDASE DOMAIN-CONTAINING PROTEIN"/>
    <property type="match status" value="1"/>
</dbReference>
<keyword evidence="4" id="KW-1185">Reference proteome</keyword>
<reference evidence="3 4" key="1">
    <citation type="submission" date="2019-11" db="EMBL/GenBank/DDBJ databases">
        <title>Type strains purchased from KCTC, JCM and DSMZ.</title>
        <authorList>
            <person name="Lu H."/>
        </authorList>
    </citation>
    <scope>NUCLEOTIDE SEQUENCE [LARGE SCALE GENOMIC DNA]</scope>
    <source>
        <strain evidence="3 4">JCM 31587</strain>
    </source>
</reference>
<dbReference type="EMBL" id="WNKX01000024">
    <property type="protein sequence ID" value="MTW13596.1"/>
    <property type="molecule type" value="Genomic_DNA"/>
</dbReference>
<evidence type="ECO:0000259" key="2">
    <source>
        <dbReference type="Pfam" id="PF01569"/>
    </source>
</evidence>
<organism evidence="3 4">
    <name type="scientific">Massilia eburnea</name>
    <dbReference type="NCBI Taxonomy" id="1776165"/>
    <lineage>
        <taxon>Bacteria</taxon>
        <taxon>Pseudomonadati</taxon>
        <taxon>Pseudomonadota</taxon>
        <taxon>Betaproteobacteria</taxon>
        <taxon>Burkholderiales</taxon>
        <taxon>Oxalobacteraceae</taxon>
        <taxon>Telluria group</taxon>
        <taxon>Massilia</taxon>
    </lineage>
</organism>
<accession>A0A6L6QPJ5</accession>
<protein>
    <submittedName>
        <fullName evidence="3">Phosphatase PAP2 family protein</fullName>
    </submittedName>
</protein>
<dbReference type="SUPFAM" id="SSF48317">
    <property type="entry name" value="Acid phosphatase/Vanadium-dependent haloperoxidase"/>
    <property type="match status" value="1"/>
</dbReference>
<dbReference type="InterPro" id="IPR052559">
    <property type="entry name" value="V-haloperoxidase"/>
</dbReference>
<dbReference type="Pfam" id="PF01569">
    <property type="entry name" value="PAP2"/>
    <property type="match status" value="1"/>
</dbReference>
<gene>
    <name evidence="3" type="ORF">GM658_23575</name>
</gene>
<dbReference type="Gene3D" id="1.10.606.20">
    <property type="match status" value="1"/>
</dbReference>
<feature type="signal peptide" evidence="1">
    <location>
        <begin position="1"/>
        <end position="28"/>
    </location>
</feature>
<dbReference type="PANTHER" id="PTHR34599">
    <property type="entry name" value="PEROXIDASE-RELATED"/>
    <property type="match status" value="1"/>
</dbReference>
<comment type="caution">
    <text evidence="3">The sequence shown here is derived from an EMBL/GenBank/DDBJ whole genome shotgun (WGS) entry which is preliminary data.</text>
</comment>
<sequence length="396" mass="41558">MALTSKLTGACWGLALLGMLLASTAARADAVTDWNGAACTILSGAHLNAARADRVLAIMHTAMYRAARASSSQAGVDLDAALAASGRTTLLAQAPSEQAAIEAAYQSALAKARADPGARAAGIAAGQAAAAAVLAARSEDGASLDMAYQPGGNSPGEYVPTMQEIAPVLVHWGRRKPWLMASADAFRPPPPPALSSAAWARDLQEMRDFGGRNSTRRSAAETATARFWAANSPLIFFNLARGVAQMPDRSVLRNARLYAALAQAIDDTTIAVFDAKYHYRFWRPVTAIGRDDPAWTPLLDTPPHPEYPCAHCAVASVVATVLQAELGRASPPLLETSSPSAAGERRQWHSPAAFSQEVALTRIHGGVHFRSSTEAGTALGQRIGALAASSFRLGRD</sequence>